<feature type="transmembrane region" description="Helical" evidence="8">
    <location>
        <begin position="939"/>
        <end position="960"/>
    </location>
</feature>
<feature type="transmembrane region" description="Helical" evidence="8">
    <location>
        <begin position="1316"/>
        <end position="1337"/>
    </location>
</feature>
<dbReference type="SMART" id="SM00044">
    <property type="entry name" value="CYCc"/>
    <property type="match status" value="1"/>
</dbReference>
<evidence type="ECO:0000259" key="10">
    <source>
        <dbReference type="PROSITE" id="PS50125"/>
    </source>
</evidence>
<evidence type="ECO:0000256" key="6">
    <source>
        <dbReference type="ARBA" id="ARBA00023239"/>
    </source>
</evidence>
<feature type="domain" description="PAS" evidence="9">
    <location>
        <begin position="1383"/>
        <end position="1453"/>
    </location>
</feature>
<keyword evidence="12" id="KW-1185">Reference proteome</keyword>
<keyword evidence="4 8" id="KW-1133">Transmembrane helix</keyword>
<evidence type="ECO:0008006" key="13">
    <source>
        <dbReference type="Google" id="ProtNLM"/>
    </source>
</evidence>
<dbReference type="InterPro" id="IPR029787">
    <property type="entry name" value="Nucleotide_cyclase"/>
</dbReference>
<feature type="transmembrane region" description="Helical" evidence="8">
    <location>
        <begin position="257"/>
        <end position="278"/>
    </location>
</feature>
<evidence type="ECO:0000256" key="8">
    <source>
        <dbReference type="SAM" id="Phobius"/>
    </source>
</evidence>
<feature type="compositionally biased region" description="Polar residues" evidence="7">
    <location>
        <begin position="1640"/>
        <end position="1662"/>
    </location>
</feature>
<comment type="caution">
    <text evidence="11">The sequence shown here is derived from an EMBL/GenBank/DDBJ whole genome shotgun (WGS) entry which is preliminary data.</text>
</comment>
<dbReference type="EMBL" id="JAPFFF010000005">
    <property type="protein sequence ID" value="KAK8890056.1"/>
    <property type="molecule type" value="Genomic_DNA"/>
</dbReference>
<proteinExistence type="predicted"/>
<feature type="transmembrane region" description="Helical" evidence="8">
    <location>
        <begin position="213"/>
        <end position="236"/>
    </location>
</feature>
<dbReference type="Gene3D" id="3.30.450.20">
    <property type="entry name" value="PAS domain"/>
    <property type="match status" value="1"/>
</dbReference>
<keyword evidence="2 8" id="KW-0812">Transmembrane</keyword>
<keyword evidence="6" id="KW-0456">Lyase</keyword>
<evidence type="ECO:0000256" key="4">
    <source>
        <dbReference type="ARBA" id="ARBA00022989"/>
    </source>
</evidence>
<dbReference type="PANTHER" id="PTHR11920:SF335">
    <property type="entry name" value="GUANYLATE CYCLASE"/>
    <property type="match status" value="1"/>
</dbReference>
<feature type="transmembrane region" description="Helical" evidence="8">
    <location>
        <begin position="701"/>
        <end position="722"/>
    </location>
</feature>
<feature type="transmembrane region" description="Helical" evidence="8">
    <location>
        <begin position="137"/>
        <end position="157"/>
    </location>
</feature>
<evidence type="ECO:0000256" key="7">
    <source>
        <dbReference type="SAM" id="MobiDB-lite"/>
    </source>
</evidence>
<evidence type="ECO:0000256" key="2">
    <source>
        <dbReference type="ARBA" id="ARBA00022692"/>
    </source>
</evidence>
<name>A0ABR2KGU8_9EUKA</name>
<dbReference type="CDD" id="cd00130">
    <property type="entry name" value="PAS"/>
    <property type="match status" value="1"/>
</dbReference>
<organism evidence="11 12">
    <name type="scientific">Tritrichomonas musculus</name>
    <dbReference type="NCBI Taxonomy" id="1915356"/>
    <lineage>
        <taxon>Eukaryota</taxon>
        <taxon>Metamonada</taxon>
        <taxon>Parabasalia</taxon>
        <taxon>Tritrichomonadida</taxon>
        <taxon>Tritrichomonadidae</taxon>
        <taxon>Tritrichomonas</taxon>
    </lineage>
</organism>
<dbReference type="CDD" id="cd07302">
    <property type="entry name" value="CHD"/>
    <property type="match status" value="1"/>
</dbReference>
<feature type="transmembrane region" description="Helical" evidence="8">
    <location>
        <begin position="109"/>
        <end position="131"/>
    </location>
</feature>
<dbReference type="Gene3D" id="3.30.70.1230">
    <property type="entry name" value="Nucleotide cyclase"/>
    <property type="match status" value="2"/>
</dbReference>
<sequence>MMETTGLTSDFLGVTKPSLIPSDYAGYSQFFQDDEIVLNKLDFIFFNVFDRIFYQTPFPTKIFMIVFAFMHVQALFGNTFFSNNQFYNVTVMIFLFTNPIKMGPPQFYAFGYTFFAITILIWGFFITISLIIEKQKYISSIPLGIASFLIFIINPLILNPTTYLIKRLVILILMVSSYLKSPDNAVHTNFLKYYRNEDFVHYKDMISDSDRGLLILLLVLLVIAFILQTVMTIFSFRLLSVTPYVPYHLFTGLSMKNVFYQVFLRLIIRLLESFFGFFPRWSTLILYVSNIILYLLSFYFIFLFPVIHSVANSLMIGYSLAGVVGSVLKLSYANDLDGLNDPHYVSILASYILFSFISYLIFAFSIRKKYMPLLAFNNEINIVDLPNDKRGAACNVSTTEKDEKIKQRVFEDERLQIIPYSKKIAVSFARVISRMKLLFLIKAGVENACDMFIDYTLFKFIISTFPEDRDLLRLISIIEMSFPYMRLSFQQLLPIIRVDSMKFNQRFLIYEINTLNKLTETDLSISSTKELSVARTNSLKYQDVVMNTWLLDEITISALDNVITSVKRGDKMWDYILAKYPNLIEAHKLYHQFSIECKTDFYQAASTTKQIKKIEDHKLNIKDRAFISFVRTFPVYLTHHILTPNGFLEDFNSSDAYKEEPENSENMSSLTEPTDYEAKLRFAIFRATHKSKANSSKFMEFVIYIFFVIFIVAELTLALVYYQTFTDEMENTDILRYYRHLTSNLSLTNSYILLKYATLFSKNSTVNTHSIIPFRKGHPSPVPTFEFDFFYYYNKYNITGSFFDTSEDTLDFNILTRSLQTATSFQLLYFEMKDLSENGFYDVDEITELMFYSPIEVGACYESKKILTISQDLPRTFIYHTINQITLSFDSDIDKWLTNSNSFCNIFSSFAPITGTLRDVRFQTYQVFMDTNRNKKNEILLTTLLLSLIISIVYLVIFIISNARFLKELHYFADILSSLDEEEKRNGANPILFDSSFSQSNVTVKNTNNDDNTANNNNNNINVDKNMIPIQSSSKRAFYYSMMFVCAFMIVLQGVFLFLVGYVAYQMKTYDLTVTYWNFFNKLRIPQYFEIFDTLVMACILRTHQTNATTYQIEKQRCYDLIETTESSSTFLVTSNEDGESILGKSEIFDEYYLRTTCLDEAIANEIRDNDGGGDFHSISKKSEADYSNKNESNFSFIKEAKVDDNNIDVFRSTSKKTKVDDPYEWIDDRIDMYTDEEFECMSMSSKILIYIQIARDALQKIERDTMTDSLNDYIISRIAYLYYILNKYICADINIGDSIITKMGDDYLSQSKRNIILLLIASIIISVASFFINLYYKSFLNSIYQGGIILVRRLNPNEMAANHRLVSFLLNKGINKKNYNKELNVTQSIVHYSSDMLFYLSNNGIILITNQAILQNLGYSPEQIVGKPIYFLFEEDSKKEIQKNIALLEKNENQGMIQLNITCYTASSAQIYVSLMMFQTSSKHIVIIMKNLKDILEKQRILSEMKNNCLSLYYSILPSFVAKLKNIEEKDISFLVPTATIIFVDFAHFTEFSRTLSPEQLLSVLSSIYSQYDAKLREYKSLTKIKIIGDIFMCAGGLFNSQGDKKNDIPTSNSNIGPVIGGIKNSKQKDSPDSKALSKRSSFGTGSNADIQISPLSSRDRMSTQINYSSTLHDIHLTLGNPNQPSNNMNNNMNNSNSVGDNMNNNMMMNNNYIQNQDLLIRPSFSDVESALQSEQIIFQSSIARMESDFMTPDASVASQAVRFGFDTIEVVEDINMKNNFSLAVRVGISTGGPIVAGVLGDDRLDFEIFGKEISFTMRLQKTGIPGKVVISESTYNLISNLQYSFEDRDIFIKGKGNYRTHIIQPFLEMSTMP</sequence>
<dbReference type="Pfam" id="PF13426">
    <property type="entry name" value="PAS_9"/>
    <property type="match status" value="1"/>
</dbReference>
<dbReference type="PANTHER" id="PTHR11920">
    <property type="entry name" value="GUANYLYL CYCLASE"/>
    <property type="match status" value="1"/>
</dbReference>
<dbReference type="InterPro" id="IPR000014">
    <property type="entry name" value="PAS"/>
</dbReference>
<feature type="transmembrane region" description="Helical" evidence="8">
    <location>
        <begin position="1037"/>
        <end position="1065"/>
    </location>
</feature>
<evidence type="ECO:0000256" key="3">
    <source>
        <dbReference type="ARBA" id="ARBA00022741"/>
    </source>
</evidence>
<feature type="domain" description="Guanylate cyclase" evidence="10">
    <location>
        <begin position="1759"/>
        <end position="1822"/>
    </location>
</feature>
<accession>A0ABR2KGU8</accession>
<keyword evidence="3" id="KW-0547">Nucleotide-binding</keyword>
<evidence type="ECO:0000256" key="1">
    <source>
        <dbReference type="ARBA" id="ARBA00004370"/>
    </source>
</evidence>
<gene>
    <name evidence="11" type="ORF">M9Y10_034815</name>
</gene>
<dbReference type="SUPFAM" id="SSF55785">
    <property type="entry name" value="PYP-like sensor domain (PAS domain)"/>
    <property type="match status" value="1"/>
</dbReference>
<dbReference type="PROSITE" id="PS50112">
    <property type="entry name" value="PAS"/>
    <property type="match status" value="1"/>
</dbReference>
<evidence type="ECO:0000259" key="9">
    <source>
        <dbReference type="PROSITE" id="PS50112"/>
    </source>
</evidence>
<feature type="transmembrane region" description="Helical" evidence="8">
    <location>
        <begin position="344"/>
        <end position="364"/>
    </location>
</feature>
<reference evidence="11 12" key="1">
    <citation type="submission" date="2024-04" db="EMBL/GenBank/DDBJ databases">
        <title>Tritrichomonas musculus Genome.</title>
        <authorList>
            <person name="Alves-Ferreira E."/>
            <person name="Grigg M."/>
            <person name="Lorenzi H."/>
            <person name="Galac M."/>
        </authorList>
    </citation>
    <scope>NUCLEOTIDE SEQUENCE [LARGE SCALE GENOMIC DNA]</scope>
    <source>
        <strain evidence="11 12">EAF2021</strain>
    </source>
</reference>
<dbReference type="SUPFAM" id="SSF55073">
    <property type="entry name" value="Nucleotide cyclase"/>
    <property type="match status" value="1"/>
</dbReference>
<feature type="transmembrane region" description="Helical" evidence="8">
    <location>
        <begin position="284"/>
        <end position="307"/>
    </location>
</feature>
<evidence type="ECO:0000313" key="12">
    <source>
        <dbReference type="Proteomes" id="UP001470230"/>
    </source>
</evidence>
<dbReference type="NCBIfam" id="TIGR00229">
    <property type="entry name" value="sensory_box"/>
    <property type="match status" value="1"/>
</dbReference>
<dbReference type="SMART" id="SM00091">
    <property type="entry name" value="PAS"/>
    <property type="match status" value="1"/>
</dbReference>
<feature type="domain" description="Guanylate cyclase" evidence="10">
    <location>
        <begin position="1541"/>
        <end position="1599"/>
    </location>
</feature>
<feature type="transmembrane region" description="Helical" evidence="8">
    <location>
        <begin position="62"/>
        <end position="80"/>
    </location>
</feature>
<dbReference type="Proteomes" id="UP001470230">
    <property type="component" value="Unassembled WGS sequence"/>
</dbReference>
<dbReference type="Pfam" id="PF00211">
    <property type="entry name" value="Guanylate_cyc"/>
    <property type="match status" value="2"/>
</dbReference>
<dbReference type="InterPro" id="IPR050401">
    <property type="entry name" value="Cyclic_nucleotide_synthase"/>
</dbReference>
<feature type="region of interest" description="Disordered" evidence="7">
    <location>
        <begin position="1610"/>
        <end position="1662"/>
    </location>
</feature>
<dbReference type="PROSITE" id="PS50125">
    <property type="entry name" value="GUANYLATE_CYCLASE_2"/>
    <property type="match status" value="2"/>
</dbReference>
<protein>
    <recommendedName>
        <fullName evidence="13">Adenylate and Guanylate cyclase catalytic domain containing protein</fullName>
    </recommendedName>
</protein>
<keyword evidence="5 8" id="KW-0472">Membrane</keyword>
<comment type="subcellular location">
    <subcellularLocation>
        <location evidence="1">Membrane</location>
    </subcellularLocation>
</comment>
<feature type="transmembrane region" description="Helical" evidence="8">
    <location>
        <begin position="314"/>
        <end position="332"/>
    </location>
</feature>
<dbReference type="InterPro" id="IPR001054">
    <property type="entry name" value="A/G_cyclase"/>
</dbReference>
<dbReference type="InterPro" id="IPR035965">
    <property type="entry name" value="PAS-like_dom_sf"/>
</dbReference>
<evidence type="ECO:0000313" key="11">
    <source>
        <dbReference type="EMBL" id="KAK8890056.1"/>
    </source>
</evidence>
<evidence type="ECO:0000256" key="5">
    <source>
        <dbReference type="ARBA" id="ARBA00023136"/>
    </source>
</evidence>